<gene>
    <name evidence="1" type="ORF">SAMN06295910_0401</name>
</gene>
<dbReference type="OrthoDB" id="6331972at2"/>
<keyword evidence="2" id="KW-1185">Reference proteome</keyword>
<name>A0A1X7G0L4_9SPHN</name>
<dbReference type="RefSeq" id="WP_085217278.1">
    <property type="nucleotide sequence ID" value="NZ_LT840185.1"/>
</dbReference>
<evidence type="ECO:0000313" key="1">
    <source>
        <dbReference type="EMBL" id="SMF61413.1"/>
    </source>
</evidence>
<proteinExistence type="predicted"/>
<evidence type="ECO:0000313" key="2">
    <source>
        <dbReference type="Proteomes" id="UP000192934"/>
    </source>
</evidence>
<dbReference type="AlphaFoldDB" id="A0A1X7G0L4"/>
<sequence length="116" mass="12803">MTKDFDAVFAQLRTIMLEAGAGQTVATDEPGNLVLRSQCIDPKTGAPGWFGTVTIKKSYVAYHLIPLYQDTELSGSVSEQLAKRRQGKTCFNFKTVDLTLFEELADLTRRANAKGE</sequence>
<reference evidence="2" key="1">
    <citation type="submission" date="2017-04" db="EMBL/GenBank/DDBJ databases">
        <authorList>
            <person name="Varghese N."/>
            <person name="Submissions S."/>
        </authorList>
    </citation>
    <scope>NUCLEOTIDE SEQUENCE [LARGE SCALE GENOMIC DNA]</scope>
    <source>
        <strain evidence="2">Dd16</strain>
    </source>
</reference>
<dbReference type="EMBL" id="LT840185">
    <property type="protein sequence ID" value="SMF61413.1"/>
    <property type="molecule type" value="Genomic_DNA"/>
</dbReference>
<organism evidence="1 2">
    <name type="scientific">Allosphingosinicella indica</name>
    <dbReference type="NCBI Taxonomy" id="941907"/>
    <lineage>
        <taxon>Bacteria</taxon>
        <taxon>Pseudomonadati</taxon>
        <taxon>Pseudomonadota</taxon>
        <taxon>Alphaproteobacteria</taxon>
        <taxon>Sphingomonadales</taxon>
        <taxon>Sphingomonadaceae</taxon>
        <taxon>Allosphingosinicella</taxon>
    </lineage>
</organism>
<protein>
    <recommendedName>
        <fullName evidence="3">DUF1801 domain-containing protein</fullName>
    </recommendedName>
</protein>
<dbReference type="Proteomes" id="UP000192934">
    <property type="component" value="Chromosome I"/>
</dbReference>
<accession>A0A1X7G0L4</accession>
<evidence type="ECO:0008006" key="3">
    <source>
        <dbReference type="Google" id="ProtNLM"/>
    </source>
</evidence>